<dbReference type="OrthoDB" id="3828191at2"/>
<evidence type="ECO:0008006" key="3">
    <source>
        <dbReference type="Google" id="ProtNLM"/>
    </source>
</evidence>
<gene>
    <name evidence="1" type="ORF">EV645_2296</name>
</gene>
<dbReference type="EMBL" id="SHKR01000011">
    <property type="protein sequence ID" value="RZU20069.1"/>
    <property type="molecule type" value="Genomic_DNA"/>
</dbReference>
<evidence type="ECO:0000313" key="2">
    <source>
        <dbReference type="Proteomes" id="UP000292027"/>
    </source>
</evidence>
<name>A0A4Q7XBS1_9ACTN</name>
<accession>A0A4Q7XBS1</accession>
<organism evidence="1 2">
    <name type="scientific">Kribbella rubisoli</name>
    <dbReference type="NCBI Taxonomy" id="3075929"/>
    <lineage>
        <taxon>Bacteria</taxon>
        <taxon>Bacillati</taxon>
        <taxon>Actinomycetota</taxon>
        <taxon>Actinomycetes</taxon>
        <taxon>Propionibacteriales</taxon>
        <taxon>Kribbellaceae</taxon>
        <taxon>Kribbella</taxon>
    </lineage>
</organism>
<evidence type="ECO:0000313" key="1">
    <source>
        <dbReference type="EMBL" id="RZU20069.1"/>
    </source>
</evidence>
<comment type="caution">
    <text evidence="1">The sequence shown here is derived from an EMBL/GenBank/DDBJ whole genome shotgun (WGS) entry which is preliminary data.</text>
</comment>
<dbReference type="AlphaFoldDB" id="A0A4Q7XBS1"/>
<dbReference type="RefSeq" id="WP_130442401.1">
    <property type="nucleotide sequence ID" value="NZ_SHKR01000011.1"/>
</dbReference>
<keyword evidence="2" id="KW-1185">Reference proteome</keyword>
<protein>
    <recommendedName>
        <fullName evidence="3">ParB-like nuclease family protein</fullName>
    </recommendedName>
</protein>
<reference evidence="1 2" key="1">
    <citation type="journal article" date="2015" name="Stand. Genomic Sci.">
        <title>Genomic Encyclopedia of Bacterial and Archaeal Type Strains, Phase III: the genomes of soil and plant-associated and newly described type strains.</title>
        <authorList>
            <person name="Whitman W.B."/>
            <person name="Woyke T."/>
            <person name="Klenk H.P."/>
            <person name="Zhou Y."/>
            <person name="Lilburn T.G."/>
            <person name="Beck B.J."/>
            <person name="De Vos P."/>
            <person name="Vandamme P."/>
            <person name="Eisen J.A."/>
            <person name="Garrity G."/>
            <person name="Hugenholtz P."/>
            <person name="Kyrpides N.C."/>
        </authorList>
    </citation>
    <scope>NUCLEOTIDE SEQUENCE [LARGE SCALE GENOMIC DNA]</scope>
    <source>
        <strain evidence="1 2">VKM Ac-2540</strain>
    </source>
</reference>
<proteinExistence type="predicted"/>
<dbReference type="Proteomes" id="UP000292027">
    <property type="component" value="Unassembled WGS sequence"/>
</dbReference>
<sequence>MRFPLEIPPALAAYILDLHWDLELLHALDLPVIELPVADFADHLDLPFWAYDDRPFQITAHQVAADPVTYRSQYERTLTADLRHPIDAVRRPDNRLTILDGIHRLLRAELEDRTVVAVRILPWAELDQIAVRGGGLLPPPRD</sequence>